<dbReference type="Proteomes" id="UP001524318">
    <property type="component" value="Unassembled WGS sequence"/>
</dbReference>
<dbReference type="Pfam" id="PF00581">
    <property type="entry name" value="Rhodanese"/>
    <property type="match status" value="1"/>
</dbReference>
<accession>A0ABT1LN08</accession>
<evidence type="ECO:0000313" key="2">
    <source>
        <dbReference type="EMBL" id="MCP8999829.1"/>
    </source>
</evidence>
<keyword evidence="3" id="KW-1185">Reference proteome</keyword>
<sequence length="124" mass="13796">MPTRRGGFVLVDSRRRESWDHGHVPGALHLPTADVERRARQLIPLDRKIVVYSWGPGCNGSTRAALAFAGSGGLHRRWSGACAGLSHRAGRRSGRLFSWNLSSFLPWRQLHRGSRGRGNHAIPR</sequence>
<dbReference type="InterPro" id="IPR036873">
    <property type="entry name" value="Rhodanese-like_dom_sf"/>
</dbReference>
<feature type="domain" description="Rhodanese" evidence="1">
    <location>
        <begin position="4"/>
        <end position="72"/>
    </location>
</feature>
<reference evidence="2 3" key="1">
    <citation type="submission" date="2022-06" db="EMBL/GenBank/DDBJ databases">
        <title>Pseudarthrobacter sp. strain RMG13 Genome sequencing and assembly.</title>
        <authorList>
            <person name="Kim I."/>
        </authorList>
    </citation>
    <scope>NUCLEOTIDE SEQUENCE [LARGE SCALE GENOMIC DNA]</scope>
    <source>
        <strain evidence="2 3">RMG13</strain>
    </source>
</reference>
<dbReference type="RefSeq" id="WP_254749397.1">
    <property type="nucleotide sequence ID" value="NZ_JANCLV010000004.1"/>
</dbReference>
<gene>
    <name evidence="2" type="ORF">NFC73_08810</name>
</gene>
<evidence type="ECO:0000259" key="1">
    <source>
        <dbReference type="PROSITE" id="PS50206"/>
    </source>
</evidence>
<dbReference type="EMBL" id="JANCLV010000004">
    <property type="protein sequence ID" value="MCP8999829.1"/>
    <property type="molecule type" value="Genomic_DNA"/>
</dbReference>
<dbReference type="SUPFAM" id="SSF52821">
    <property type="entry name" value="Rhodanese/Cell cycle control phosphatase"/>
    <property type="match status" value="1"/>
</dbReference>
<dbReference type="PROSITE" id="PS50206">
    <property type="entry name" value="RHODANESE_3"/>
    <property type="match status" value="1"/>
</dbReference>
<name>A0ABT1LN08_9MICC</name>
<organism evidence="2 3">
    <name type="scientific">Pseudarthrobacter humi</name>
    <dbReference type="NCBI Taxonomy" id="2952523"/>
    <lineage>
        <taxon>Bacteria</taxon>
        <taxon>Bacillati</taxon>
        <taxon>Actinomycetota</taxon>
        <taxon>Actinomycetes</taxon>
        <taxon>Micrococcales</taxon>
        <taxon>Micrococcaceae</taxon>
        <taxon>Pseudarthrobacter</taxon>
    </lineage>
</organism>
<comment type="caution">
    <text evidence="2">The sequence shown here is derived from an EMBL/GenBank/DDBJ whole genome shotgun (WGS) entry which is preliminary data.</text>
</comment>
<proteinExistence type="predicted"/>
<protein>
    <submittedName>
        <fullName evidence="2">Rhodanese-like domain-containing protein</fullName>
    </submittedName>
</protein>
<dbReference type="InterPro" id="IPR001763">
    <property type="entry name" value="Rhodanese-like_dom"/>
</dbReference>
<evidence type="ECO:0000313" key="3">
    <source>
        <dbReference type="Proteomes" id="UP001524318"/>
    </source>
</evidence>
<dbReference type="Gene3D" id="3.40.250.10">
    <property type="entry name" value="Rhodanese-like domain"/>
    <property type="match status" value="1"/>
</dbReference>